<dbReference type="RefSeq" id="WP_161810520.1">
    <property type="nucleotide sequence ID" value="NZ_BLJN01000001.1"/>
</dbReference>
<sequence>MNELRALVYTDESLRPLASLESLNNLLREAAAEAQAAGRLNIITLYGPDDDHLLLVVGSDETVMGFNHGHGGPPYYASKGVVDDDDPVLTAYVGLAHHTEFPRRWVIPMAVGEMAAAEFLATGRRPASIPWEEV</sequence>
<keyword evidence="2" id="KW-1185">Reference proteome</keyword>
<dbReference type="InterPro" id="IPR025680">
    <property type="entry name" value="DddI"/>
</dbReference>
<protein>
    <recommendedName>
        <fullName evidence="3">Immunity protein Imm1</fullName>
    </recommendedName>
</protein>
<reference evidence="2" key="1">
    <citation type="submission" date="2020-01" db="EMBL/GenBank/DDBJ databases">
        <title>'Steroidobacter agaridevorans' sp. nov., agar-degrading bacteria isolated from rhizosphere soils.</title>
        <authorList>
            <person name="Ikenaga M."/>
            <person name="Kataoka M."/>
            <person name="Murouchi A."/>
            <person name="Katsuragi S."/>
            <person name="Sakai M."/>
        </authorList>
    </citation>
    <scope>NUCLEOTIDE SEQUENCE [LARGE SCALE GENOMIC DNA]</scope>
    <source>
        <strain evidence="2">YU21-B</strain>
    </source>
</reference>
<accession>A0A829Y604</accession>
<comment type="caution">
    <text evidence="1">The sequence shown here is derived from an EMBL/GenBank/DDBJ whole genome shotgun (WGS) entry which is preliminary data.</text>
</comment>
<dbReference type="Pfam" id="PF14430">
    <property type="entry name" value="Imm1"/>
    <property type="match status" value="1"/>
</dbReference>
<evidence type="ECO:0000313" key="1">
    <source>
        <dbReference type="EMBL" id="GFE78647.1"/>
    </source>
</evidence>
<evidence type="ECO:0000313" key="2">
    <source>
        <dbReference type="Proteomes" id="UP000445000"/>
    </source>
</evidence>
<dbReference type="Proteomes" id="UP000445000">
    <property type="component" value="Unassembled WGS sequence"/>
</dbReference>
<dbReference type="EMBL" id="BLJN01000001">
    <property type="protein sequence ID" value="GFE78647.1"/>
    <property type="molecule type" value="Genomic_DNA"/>
</dbReference>
<dbReference type="AlphaFoldDB" id="A0A829Y604"/>
<gene>
    <name evidence="1" type="ORF">GCM10011487_06470</name>
</gene>
<proteinExistence type="predicted"/>
<name>A0A829Y604_9GAMM</name>
<evidence type="ECO:0008006" key="3">
    <source>
        <dbReference type="Google" id="ProtNLM"/>
    </source>
</evidence>
<organism evidence="1 2">
    <name type="scientific">Steroidobacter agaridevorans</name>
    <dbReference type="NCBI Taxonomy" id="2695856"/>
    <lineage>
        <taxon>Bacteria</taxon>
        <taxon>Pseudomonadati</taxon>
        <taxon>Pseudomonadota</taxon>
        <taxon>Gammaproteobacteria</taxon>
        <taxon>Steroidobacterales</taxon>
        <taxon>Steroidobacteraceae</taxon>
        <taxon>Steroidobacter</taxon>
    </lineage>
</organism>